<feature type="compositionally biased region" description="Basic and acidic residues" evidence="1">
    <location>
        <begin position="34"/>
        <end position="55"/>
    </location>
</feature>
<sequence length="132" mass="14881">MYLHESNDSAIIIVTCSTWWIVVRALRSERHRQNRPDECELNSRGEGSRRPREVATGRALVEYSALARTKEKQAENSHETQCTRQLHNGALLTYCGYPTSAGTARRRRAGRTRTIGCPHRGQRCDVIGGTVT</sequence>
<gene>
    <name evidence="3" type="ORF">EVAR_60205_1</name>
</gene>
<evidence type="ECO:0000256" key="2">
    <source>
        <dbReference type="SAM" id="Phobius"/>
    </source>
</evidence>
<organism evidence="3 4">
    <name type="scientific">Eumeta variegata</name>
    <name type="common">Bagworm moth</name>
    <name type="synonym">Eumeta japonica</name>
    <dbReference type="NCBI Taxonomy" id="151549"/>
    <lineage>
        <taxon>Eukaryota</taxon>
        <taxon>Metazoa</taxon>
        <taxon>Ecdysozoa</taxon>
        <taxon>Arthropoda</taxon>
        <taxon>Hexapoda</taxon>
        <taxon>Insecta</taxon>
        <taxon>Pterygota</taxon>
        <taxon>Neoptera</taxon>
        <taxon>Endopterygota</taxon>
        <taxon>Lepidoptera</taxon>
        <taxon>Glossata</taxon>
        <taxon>Ditrysia</taxon>
        <taxon>Tineoidea</taxon>
        <taxon>Psychidae</taxon>
        <taxon>Oiketicinae</taxon>
        <taxon>Eumeta</taxon>
    </lineage>
</organism>
<keyword evidence="2" id="KW-1133">Transmembrane helix</keyword>
<protein>
    <submittedName>
        <fullName evidence="3">Uncharacterized protein</fullName>
    </submittedName>
</protein>
<evidence type="ECO:0000256" key="1">
    <source>
        <dbReference type="SAM" id="MobiDB-lite"/>
    </source>
</evidence>
<keyword evidence="4" id="KW-1185">Reference proteome</keyword>
<evidence type="ECO:0000313" key="3">
    <source>
        <dbReference type="EMBL" id="GBP84261.1"/>
    </source>
</evidence>
<comment type="caution">
    <text evidence="3">The sequence shown here is derived from an EMBL/GenBank/DDBJ whole genome shotgun (WGS) entry which is preliminary data.</text>
</comment>
<dbReference type="Proteomes" id="UP000299102">
    <property type="component" value="Unassembled WGS sequence"/>
</dbReference>
<proteinExistence type="predicted"/>
<name>A0A4C1Z603_EUMVA</name>
<evidence type="ECO:0000313" key="4">
    <source>
        <dbReference type="Proteomes" id="UP000299102"/>
    </source>
</evidence>
<accession>A0A4C1Z603</accession>
<keyword evidence="2" id="KW-0812">Transmembrane</keyword>
<dbReference type="AlphaFoldDB" id="A0A4C1Z603"/>
<reference evidence="3 4" key="1">
    <citation type="journal article" date="2019" name="Commun. Biol.">
        <title>The bagworm genome reveals a unique fibroin gene that provides high tensile strength.</title>
        <authorList>
            <person name="Kono N."/>
            <person name="Nakamura H."/>
            <person name="Ohtoshi R."/>
            <person name="Tomita M."/>
            <person name="Numata K."/>
            <person name="Arakawa K."/>
        </authorList>
    </citation>
    <scope>NUCLEOTIDE SEQUENCE [LARGE SCALE GENOMIC DNA]</scope>
</reference>
<feature type="transmembrane region" description="Helical" evidence="2">
    <location>
        <begin position="6"/>
        <end position="26"/>
    </location>
</feature>
<keyword evidence="2" id="KW-0472">Membrane</keyword>
<feature type="region of interest" description="Disordered" evidence="1">
    <location>
        <begin position="32"/>
        <end position="55"/>
    </location>
</feature>
<dbReference type="EMBL" id="BGZK01001668">
    <property type="protein sequence ID" value="GBP84261.1"/>
    <property type="molecule type" value="Genomic_DNA"/>
</dbReference>